<feature type="non-terminal residue" evidence="8">
    <location>
        <position position="1"/>
    </location>
</feature>
<gene>
    <name evidence="8" type="ORF">METZ01_LOCUS161475</name>
</gene>
<feature type="transmembrane region" description="Helical" evidence="7">
    <location>
        <begin position="12"/>
        <end position="32"/>
    </location>
</feature>
<keyword evidence="2" id="KW-0813">Transport</keyword>
<dbReference type="AlphaFoldDB" id="A0A382B525"/>
<dbReference type="EMBL" id="UINC01028146">
    <property type="protein sequence ID" value="SVB08621.1"/>
    <property type="molecule type" value="Genomic_DNA"/>
</dbReference>
<dbReference type="PIRSF" id="PIRSF006603">
    <property type="entry name" value="DinF"/>
    <property type="match status" value="1"/>
</dbReference>
<evidence type="ECO:0000313" key="8">
    <source>
        <dbReference type="EMBL" id="SVB08621.1"/>
    </source>
</evidence>
<evidence type="ECO:0008006" key="9">
    <source>
        <dbReference type="Google" id="ProtNLM"/>
    </source>
</evidence>
<feature type="transmembrane region" description="Helical" evidence="7">
    <location>
        <begin position="99"/>
        <end position="119"/>
    </location>
</feature>
<evidence type="ECO:0000256" key="2">
    <source>
        <dbReference type="ARBA" id="ARBA00022448"/>
    </source>
</evidence>
<dbReference type="PANTHER" id="PTHR43549">
    <property type="entry name" value="MULTIDRUG RESISTANCE PROTEIN YPNP-RELATED"/>
    <property type="match status" value="1"/>
</dbReference>
<keyword evidence="3" id="KW-1003">Cell membrane</keyword>
<evidence type="ECO:0000256" key="1">
    <source>
        <dbReference type="ARBA" id="ARBA00004651"/>
    </source>
</evidence>
<feature type="transmembrane region" description="Helical" evidence="7">
    <location>
        <begin position="169"/>
        <end position="189"/>
    </location>
</feature>
<protein>
    <recommendedName>
        <fullName evidence="9">MATE family efflux transporter</fullName>
    </recommendedName>
</protein>
<keyword evidence="4 7" id="KW-0812">Transmembrane</keyword>
<dbReference type="GO" id="GO:0042910">
    <property type="term" value="F:xenobiotic transmembrane transporter activity"/>
    <property type="evidence" value="ECO:0007669"/>
    <property type="project" value="InterPro"/>
</dbReference>
<reference evidence="8" key="1">
    <citation type="submission" date="2018-05" db="EMBL/GenBank/DDBJ databases">
        <authorList>
            <person name="Lanie J.A."/>
            <person name="Ng W.-L."/>
            <person name="Kazmierczak K.M."/>
            <person name="Andrzejewski T.M."/>
            <person name="Davidsen T.M."/>
            <person name="Wayne K.J."/>
            <person name="Tettelin H."/>
            <person name="Glass J.I."/>
            <person name="Rusch D."/>
            <person name="Podicherti R."/>
            <person name="Tsui H.-C.T."/>
            <person name="Winkler M.E."/>
        </authorList>
    </citation>
    <scope>NUCLEOTIDE SEQUENCE</scope>
</reference>
<accession>A0A382B525</accession>
<sequence length="452" mass="48143">VKPAKAKLTSGPVSSAILSMMAPMIIGLIVLITNSLVDAYFVSQLGSAPLAAVSYAFPVSFIVGAIAMGLGTGTASLASRLIGAGNQEKVRQIATHSMLLGLIAGLCVVIFGLLTLEEIFSLLGADEQTMPFVKDYMEIYYWGGIFLVVPMIGNAVLRAGGDAKTPSVLMASTAVINAVLDPILIFGWFGFPALAIKGAALASVLANVVFLIASLSILIFRENLIQFRKNTVAAILHSWNQILHVGLPAIASNLIIPMSTALVTALISSFGQSAVAAYGLAGRLEAFIIIIFMALGGAIAPFVGQNYGAQEFDRLKRGFVFCVAFSFIYALFCIVFFILSADTLLGFFTTDPEVIKTAKIQLLYCPWGYGFLGLAVIANGSFNALGKPMPAMTISIGRTLLVYVPLAYWLASSMGIRGVFIAQVLANLLAGIVGFVWYQNVFKQLRLEHQTI</sequence>
<proteinExistence type="predicted"/>
<evidence type="ECO:0000256" key="3">
    <source>
        <dbReference type="ARBA" id="ARBA00022475"/>
    </source>
</evidence>
<keyword evidence="5 7" id="KW-1133">Transmembrane helix</keyword>
<dbReference type="Pfam" id="PF01554">
    <property type="entry name" value="MatE"/>
    <property type="match status" value="2"/>
</dbReference>
<organism evidence="8">
    <name type="scientific">marine metagenome</name>
    <dbReference type="NCBI Taxonomy" id="408172"/>
    <lineage>
        <taxon>unclassified sequences</taxon>
        <taxon>metagenomes</taxon>
        <taxon>ecological metagenomes</taxon>
    </lineage>
</organism>
<name>A0A382B525_9ZZZZ</name>
<feature type="transmembrane region" description="Helical" evidence="7">
    <location>
        <begin position="195"/>
        <end position="220"/>
    </location>
</feature>
<evidence type="ECO:0000256" key="6">
    <source>
        <dbReference type="ARBA" id="ARBA00023136"/>
    </source>
</evidence>
<comment type="subcellular location">
    <subcellularLocation>
        <location evidence="1">Cell membrane</location>
        <topology evidence="1">Multi-pass membrane protein</topology>
    </subcellularLocation>
</comment>
<dbReference type="PANTHER" id="PTHR43549:SF3">
    <property type="entry name" value="MULTIDRUG RESISTANCE PROTEIN YPNP-RELATED"/>
    <property type="match status" value="1"/>
</dbReference>
<feature type="transmembrane region" description="Helical" evidence="7">
    <location>
        <begin position="416"/>
        <end position="438"/>
    </location>
</feature>
<dbReference type="GO" id="GO:0005886">
    <property type="term" value="C:plasma membrane"/>
    <property type="evidence" value="ECO:0007669"/>
    <property type="project" value="UniProtKB-SubCell"/>
</dbReference>
<keyword evidence="6 7" id="KW-0472">Membrane</keyword>
<dbReference type="GO" id="GO:0015297">
    <property type="term" value="F:antiporter activity"/>
    <property type="evidence" value="ECO:0007669"/>
    <property type="project" value="InterPro"/>
</dbReference>
<evidence type="ECO:0000256" key="5">
    <source>
        <dbReference type="ARBA" id="ARBA00022989"/>
    </source>
</evidence>
<feature type="transmembrane region" description="Helical" evidence="7">
    <location>
        <begin position="241"/>
        <end position="267"/>
    </location>
</feature>
<dbReference type="InterPro" id="IPR048279">
    <property type="entry name" value="MdtK-like"/>
</dbReference>
<dbReference type="NCBIfam" id="TIGR00797">
    <property type="entry name" value="matE"/>
    <property type="match status" value="1"/>
</dbReference>
<dbReference type="InterPro" id="IPR052031">
    <property type="entry name" value="Membrane_Transporter-Flippase"/>
</dbReference>
<feature type="transmembrane region" description="Helical" evidence="7">
    <location>
        <begin position="52"/>
        <end position="78"/>
    </location>
</feature>
<dbReference type="InterPro" id="IPR002528">
    <property type="entry name" value="MATE_fam"/>
</dbReference>
<feature type="transmembrane region" description="Helical" evidence="7">
    <location>
        <begin position="139"/>
        <end position="157"/>
    </location>
</feature>
<evidence type="ECO:0000256" key="7">
    <source>
        <dbReference type="SAM" id="Phobius"/>
    </source>
</evidence>
<feature type="transmembrane region" description="Helical" evidence="7">
    <location>
        <begin position="361"/>
        <end position="379"/>
    </location>
</feature>
<feature type="transmembrane region" description="Helical" evidence="7">
    <location>
        <begin position="287"/>
        <end position="307"/>
    </location>
</feature>
<feature type="transmembrane region" description="Helical" evidence="7">
    <location>
        <begin position="391"/>
        <end position="410"/>
    </location>
</feature>
<evidence type="ECO:0000256" key="4">
    <source>
        <dbReference type="ARBA" id="ARBA00022692"/>
    </source>
</evidence>
<feature type="transmembrane region" description="Helical" evidence="7">
    <location>
        <begin position="319"/>
        <end position="341"/>
    </location>
</feature>